<dbReference type="Pfam" id="PF03658">
    <property type="entry name" value="Ub-RnfH"/>
    <property type="match status" value="1"/>
</dbReference>
<feature type="compositionally biased region" description="Low complexity" evidence="2">
    <location>
        <begin position="97"/>
        <end position="108"/>
    </location>
</feature>
<comment type="similarity">
    <text evidence="1">Belongs to the UPF0125 (RnfH) family.</text>
</comment>
<accession>B1XTW4</accession>
<dbReference type="InterPro" id="IPR005346">
    <property type="entry name" value="RnfH"/>
</dbReference>
<dbReference type="OrthoDB" id="9796575at2"/>
<feature type="region of interest" description="Disordered" evidence="2">
    <location>
        <begin position="93"/>
        <end position="116"/>
    </location>
</feature>
<reference evidence="3" key="1">
    <citation type="submission" date="2008-03" db="EMBL/GenBank/DDBJ databases">
        <title>Complete sequence of Polynucleobacter necessarius STIR1.</title>
        <authorList>
            <consortium name="US DOE Joint Genome Institute"/>
            <person name="Copeland A."/>
            <person name="Lucas S."/>
            <person name="Lapidus A."/>
            <person name="Barry K."/>
            <person name="Detter J.C."/>
            <person name="Glavina del Rio T."/>
            <person name="Hammon N."/>
            <person name="Israni S."/>
            <person name="Dalin E."/>
            <person name="Tice H."/>
            <person name="Pitluck S."/>
            <person name="Chain P."/>
            <person name="Malfatti S."/>
            <person name="Shin M."/>
            <person name="Vergez L."/>
            <person name="Schmutz J."/>
            <person name="Larimer F."/>
            <person name="Land M."/>
            <person name="Hauser L."/>
            <person name="Kyrpides N."/>
            <person name="Kim E."/>
            <person name="Hahn M."/>
            <person name="Richardson P."/>
        </authorList>
    </citation>
    <scope>NUCLEOTIDE SEQUENCE [LARGE SCALE GENOMIC DNA]</scope>
    <source>
        <strain evidence="3">STIR1</strain>
    </source>
</reference>
<dbReference type="PANTHER" id="PTHR37483:SF1">
    <property type="entry name" value="UPF0125 PROTEIN RATB"/>
    <property type="match status" value="1"/>
</dbReference>
<dbReference type="HOGENOM" id="CLU_2153396_0_0_4"/>
<dbReference type="SUPFAM" id="SSF54285">
    <property type="entry name" value="MoaD/ThiS"/>
    <property type="match status" value="1"/>
</dbReference>
<dbReference type="KEGG" id="pne:Pnec_0528"/>
<dbReference type="PANTHER" id="PTHR37483">
    <property type="entry name" value="UPF0125 PROTEIN RATB"/>
    <property type="match status" value="1"/>
</dbReference>
<organism evidence="3">
    <name type="scientific">Polynucleobacter necessarius subsp. necessarius (strain STIR1)</name>
    <dbReference type="NCBI Taxonomy" id="452638"/>
    <lineage>
        <taxon>Bacteria</taxon>
        <taxon>Pseudomonadati</taxon>
        <taxon>Pseudomonadota</taxon>
        <taxon>Betaproteobacteria</taxon>
        <taxon>Burkholderiales</taxon>
        <taxon>Burkholderiaceae</taxon>
        <taxon>Polynucleobacter</taxon>
    </lineage>
</organism>
<evidence type="ECO:0000256" key="1">
    <source>
        <dbReference type="ARBA" id="ARBA00010645"/>
    </source>
</evidence>
<protein>
    <submittedName>
        <fullName evidence="3">Uncharacterized protein</fullName>
    </submittedName>
</protein>
<proteinExistence type="inferred from homology"/>
<evidence type="ECO:0000256" key="2">
    <source>
        <dbReference type="SAM" id="MobiDB-lite"/>
    </source>
</evidence>
<dbReference type="Gene3D" id="3.10.20.280">
    <property type="entry name" value="RnfH-like"/>
    <property type="match status" value="1"/>
</dbReference>
<dbReference type="STRING" id="452638.Pnec_0528"/>
<name>B1XTW4_POLNS</name>
<sequence>MADHSFDIVLCDARLGEPSLKSFKLTLGANELPTVGLALVKVGMAVGPDDPVLARKGCFGVFGKRKDWDSPIYAGDRLELYSPLLIDPKKVRRKKANQNQDAKFQAAAAKRKARRL</sequence>
<dbReference type="InterPro" id="IPR037021">
    <property type="entry name" value="RnfH_sf"/>
</dbReference>
<dbReference type="AlphaFoldDB" id="B1XTW4"/>
<evidence type="ECO:0000313" key="3">
    <source>
        <dbReference type="EMBL" id="ACB43791.1"/>
    </source>
</evidence>
<gene>
    <name evidence="3" type="ordered locus">Pnec_0528</name>
</gene>
<dbReference type="eggNOG" id="COG2914">
    <property type="taxonomic scope" value="Bacteria"/>
</dbReference>
<dbReference type="InterPro" id="IPR016155">
    <property type="entry name" value="Mopterin_synth/thiamin_S_b"/>
</dbReference>
<dbReference type="EMBL" id="CP001010">
    <property type="protein sequence ID" value="ACB43791.1"/>
    <property type="molecule type" value="Genomic_DNA"/>
</dbReference>